<dbReference type="Proteomes" id="UP001229421">
    <property type="component" value="Unassembled WGS sequence"/>
</dbReference>
<dbReference type="AlphaFoldDB" id="A0AAD8NF24"/>
<evidence type="ECO:0000313" key="4">
    <source>
        <dbReference type="Proteomes" id="UP001229421"/>
    </source>
</evidence>
<accession>A0AAD8NF24</accession>
<dbReference type="InterPro" id="IPR000504">
    <property type="entry name" value="RRM_dom"/>
</dbReference>
<protein>
    <recommendedName>
        <fullName evidence="2">RRM domain-containing protein</fullName>
    </recommendedName>
</protein>
<feature type="domain" description="RRM" evidence="2">
    <location>
        <begin position="53"/>
        <end position="130"/>
    </location>
</feature>
<evidence type="ECO:0000256" key="1">
    <source>
        <dbReference type="PROSITE-ProRule" id="PRU00176"/>
    </source>
</evidence>
<dbReference type="Gene3D" id="3.30.70.330">
    <property type="match status" value="1"/>
</dbReference>
<proteinExistence type="predicted"/>
<keyword evidence="1" id="KW-0694">RNA-binding</keyword>
<dbReference type="GO" id="GO:0003723">
    <property type="term" value="F:RNA binding"/>
    <property type="evidence" value="ECO:0007669"/>
    <property type="project" value="UniProtKB-UniRule"/>
</dbReference>
<evidence type="ECO:0000259" key="2">
    <source>
        <dbReference type="PROSITE" id="PS50102"/>
    </source>
</evidence>
<dbReference type="InterPro" id="IPR035979">
    <property type="entry name" value="RBD_domain_sf"/>
</dbReference>
<reference evidence="3" key="1">
    <citation type="journal article" date="2023" name="bioRxiv">
        <title>Improved chromosome-level genome assembly for marigold (Tagetes erecta).</title>
        <authorList>
            <person name="Jiang F."/>
            <person name="Yuan L."/>
            <person name="Wang S."/>
            <person name="Wang H."/>
            <person name="Xu D."/>
            <person name="Wang A."/>
            <person name="Fan W."/>
        </authorList>
    </citation>
    <scope>NUCLEOTIDE SEQUENCE</scope>
    <source>
        <strain evidence="3">WSJ</strain>
        <tissue evidence="3">Leaf</tissue>
    </source>
</reference>
<dbReference type="EMBL" id="JAUHHV010000012">
    <property type="protein sequence ID" value="KAK1406427.1"/>
    <property type="molecule type" value="Genomic_DNA"/>
</dbReference>
<name>A0AAD8NF24_TARER</name>
<gene>
    <name evidence="3" type="ORF">QVD17_41724</name>
</gene>
<sequence>MGHQAKCWIDEQNMKFHGMVSYRNSPWLIDGRKNKQGGGSFSAKEVALAAVITTFFASKLPPGCSSDELKESFGKFGQNVYACIPKKKNKQNNTFAFVRFTKVDDCLILDSKLKNIKVRNFALEVNLARYDKQGARVELPGLIPPVPPGFPSSWGLKSMIPR</sequence>
<evidence type="ECO:0000313" key="3">
    <source>
        <dbReference type="EMBL" id="KAK1406427.1"/>
    </source>
</evidence>
<dbReference type="SMART" id="SM00360">
    <property type="entry name" value="RRM"/>
    <property type="match status" value="1"/>
</dbReference>
<keyword evidence="4" id="KW-1185">Reference proteome</keyword>
<dbReference type="CDD" id="cd00590">
    <property type="entry name" value="RRM_SF"/>
    <property type="match status" value="1"/>
</dbReference>
<dbReference type="InterPro" id="IPR012677">
    <property type="entry name" value="Nucleotide-bd_a/b_plait_sf"/>
</dbReference>
<dbReference type="SUPFAM" id="SSF54928">
    <property type="entry name" value="RNA-binding domain, RBD"/>
    <property type="match status" value="1"/>
</dbReference>
<dbReference type="Pfam" id="PF00076">
    <property type="entry name" value="RRM_1"/>
    <property type="match status" value="1"/>
</dbReference>
<comment type="caution">
    <text evidence="3">The sequence shown here is derived from an EMBL/GenBank/DDBJ whole genome shotgun (WGS) entry which is preliminary data.</text>
</comment>
<dbReference type="PROSITE" id="PS50102">
    <property type="entry name" value="RRM"/>
    <property type="match status" value="1"/>
</dbReference>
<organism evidence="3 4">
    <name type="scientific">Tagetes erecta</name>
    <name type="common">African marigold</name>
    <dbReference type="NCBI Taxonomy" id="13708"/>
    <lineage>
        <taxon>Eukaryota</taxon>
        <taxon>Viridiplantae</taxon>
        <taxon>Streptophyta</taxon>
        <taxon>Embryophyta</taxon>
        <taxon>Tracheophyta</taxon>
        <taxon>Spermatophyta</taxon>
        <taxon>Magnoliopsida</taxon>
        <taxon>eudicotyledons</taxon>
        <taxon>Gunneridae</taxon>
        <taxon>Pentapetalae</taxon>
        <taxon>asterids</taxon>
        <taxon>campanulids</taxon>
        <taxon>Asterales</taxon>
        <taxon>Asteraceae</taxon>
        <taxon>Asteroideae</taxon>
        <taxon>Heliantheae alliance</taxon>
        <taxon>Tageteae</taxon>
        <taxon>Tagetes</taxon>
    </lineage>
</organism>